<dbReference type="RefSeq" id="WP_267992142.1">
    <property type="nucleotide sequence ID" value="NZ_JAPQFC010000723.1"/>
</dbReference>
<reference evidence="1" key="1">
    <citation type="journal article" date="2021" name="Vet Sci">
        <title>O-Serogroups and Pathovirotypes of Escherichia coli Isolated from Post-Weaning Piglets Showing Diarrhoea and/or Oedema in South Korea.</title>
        <authorList>
            <person name="Byun J.W."/>
            <person name="Moon B.Y."/>
            <person name="Do K.H."/>
            <person name="Lee K."/>
            <person name="Lee H.Y."/>
            <person name="Kim W.I."/>
            <person name="So B."/>
            <person name="Lee W.K."/>
        </authorList>
    </citation>
    <scope>NUCLEOTIDE SEQUENCE</scope>
    <source>
        <strain evidence="1">84/14</strain>
    </source>
</reference>
<evidence type="ECO:0000313" key="2">
    <source>
        <dbReference type="Proteomes" id="UP001077788"/>
    </source>
</evidence>
<gene>
    <name evidence="1" type="ORF">OYG11_12015</name>
</gene>
<comment type="caution">
    <text evidence="1">The sequence shown here is derived from an EMBL/GenBank/DDBJ whole genome shotgun (WGS) entry which is preliminary data.</text>
</comment>
<protein>
    <submittedName>
        <fullName evidence="1">Uncharacterized protein</fullName>
    </submittedName>
</protein>
<accession>A0A9Q4HB33</accession>
<reference evidence="1" key="2">
    <citation type="submission" date="2022-12" db="EMBL/GenBank/DDBJ databases">
        <authorList>
            <person name="Kardos G."/>
            <person name="Sarkozi R."/>
            <person name="Laczko L."/>
            <person name="Marton S."/>
            <person name="Makrai L."/>
            <person name="Banyai K."/>
            <person name="Fodor L."/>
        </authorList>
    </citation>
    <scope>NUCLEOTIDE SEQUENCE</scope>
    <source>
        <strain evidence="1">84/14</strain>
    </source>
</reference>
<sequence>IRGNPLIKSSFIFNSSAERNSTKSEFCNFISAVANPRSAKSNWVKRVEIDLQYAWSISGQLALEQLEETTLE</sequence>
<dbReference type="AlphaFoldDB" id="A0A9Q4HB33"/>
<organism evidence="1 2">
    <name type="scientific">Actinobacillus pleuropneumoniae</name>
    <name type="common">Haemophilus pleuropneumoniae</name>
    <dbReference type="NCBI Taxonomy" id="715"/>
    <lineage>
        <taxon>Bacteria</taxon>
        <taxon>Pseudomonadati</taxon>
        <taxon>Pseudomonadota</taxon>
        <taxon>Gammaproteobacteria</taxon>
        <taxon>Pasteurellales</taxon>
        <taxon>Pasteurellaceae</taxon>
        <taxon>Actinobacillus</taxon>
    </lineage>
</organism>
<dbReference type="EMBL" id="JAPQFC010000723">
    <property type="protein sequence ID" value="MCY6524926.1"/>
    <property type="molecule type" value="Genomic_DNA"/>
</dbReference>
<dbReference type="Proteomes" id="UP001077788">
    <property type="component" value="Unassembled WGS sequence"/>
</dbReference>
<name>A0A9Q4HB33_ACTPL</name>
<feature type="non-terminal residue" evidence="1">
    <location>
        <position position="1"/>
    </location>
</feature>
<proteinExistence type="predicted"/>
<evidence type="ECO:0000313" key="1">
    <source>
        <dbReference type="EMBL" id="MCY6524926.1"/>
    </source>
</evidence>